<dbReference type="EMBL" id="BSXT01000233">
    <property type="protein sequence ID" value="GMF21626.1"/>
    <property type="molecule type" value="Genomic_DNA"/>
</dbReference>
<accession>A0A9W6TSV6</accession>
<feature type="region of interest" description="Disordered" evidence="2">
    <location>
        <begin position="437"/>
        <end position="525"/>
    </location>
</feature>
<reference evidence="3" key="1">
    <citation type="submission" date="2023-04" db="EMBL/GenBank/DDBJ databases">
        <title>Phytophthora fragariaefolia NBRC 109709.</title>
        <authorList>
            <person name="Ichikawa N."/>
            <person name="Sato H."/>
            <person name="Tonouchi N."/>
        </authorList>
    </citation>
    <scope>NUCLEOTIDE SEQUENCE</scope>
    <source>
        <strain evidence="3">NBRC 109709</strain>
    </source>
</reference>
<evidence type="ECO:0000256" key="2">
    <source>
        <dbReference type="SAM" id="MobiDB-lite"/>
    </source>
</evidence>
<comment type="caution">
    <text evidence="3">The sequence shown here is derived from an EMBL/GenBank/DDBJ whole genome shotgun (WGS) entry which is preliminary data.</text>
</comment>
<feature type="coiled-coil region" evidence="1">
    <location>
        <begin position="260"/>
        <end position="329"/>
    </location>
</feature>
<evidence type="ECO:0000313" key="4">
    <source>
        <dbReference type="Proteomes" id="UP001165121"/>
    </source>
</evidence>
<dbReference type="AlphaFoldDB" id="A0A9W6TSV6"/>
<organism evidence="3 4">
    <name type="scientific">Phytophthora fragariaefolia</name>
    <dbReference type="NCBI Taxonomy" id="1490495"/>
    <lineage>
        <taxon>Eukaryota</taxon>
        <taxon>Sar</taxon>
        <taxon>Stramenopiles</taxon>
        <taxon>Oomycota</taxon>
        <taxon>Peronosporomycetes</taxon>
        <taxon>Peronosporales</taxon>
        <taxon>Peronosporaceae</taxon>
        <taxon>Phytophthora</taxon>
    </lineage>
</organism>
<evidence type="ECO:0000256" key="1">
    <source>
        <dbReference type="SAM" id="Coils"/>
    </source>
</evidence>
<keyword evidence="4" id="KW-1185">Reference proteome</keyword>
<protein>
    <submittedName>
        <fullName evidence="3">Unnamed protein product</fullName>
    </submittedName>
</protein>
<sequence length="525" mass="57954">MPRSSVLRFGSGGRGFNTLDLDPALGCLRPDPATKFQLHLLHPRSTIPDLDPPVAWIQIYNPWTLSHHTSVCPNPSVRLLGLDPSRSIPESTECLDPTSLRGSRLQTAWIQEPPLSSVPCPSLACRLDLSAPIHLTATTPSQFSTWTRAIRHHHKPMARSGSVSANLGKGSRPPLPPASFQGVFATRDDAIRGQEEVAVLLLQQTQDIHAAEQHLAAYHAELGRLHAEVSGLGGQVDLTGVNSARIQGLQDQTAHRLGAIQDLERRLTRMTRERDRLQASNDHMAAEMDLAGAEILNLQTEYAEVERDLEDSEEQRKRVVQIRVELESREQSYLNIVSELSRLRAVHNATLVDLDREVAARTSSDWAAEVARMALSDLQGSLLSSEETVDALGQRVREIQDQRQAAEQDREDLRLRHEAACRERDAARRRLSMVASIVGASPRPHPLEASPKSVDPHNPPDPMASAMSKRPREDSSTPDPNSTPPTNRRLASQDPADVNDDHSLSDPANWEGEIDDDGGRISEDH</sequence>
<feature type="compositionally biased region" description="Low complexity" evidence="2">
    <location>
        <begin position="477"/>
        <end position="487"/>
    </location>
</feature>
<name>A0A9W6TSV6_9STRA</name>
<dbReference type="Proteomes" id="UP001165121">
    <property type="component" value="Unassembled WGS sequence"/>
</dbReference>
<gene>
    <name evidence="3" type="ORF">Pfra01_000293000</name>
</gene>
<keyword evidence="1" id="KW-0175">Coiled coil</keyword>
<evidence type="ECO:0000313" key="3">
    <source>
        <dbReference type="EMBL" id="GMF21626.1"/>
    </source>
</evidence>
<proteinExistence type="predicted"/>
<feature type="coiled-coil region" evidence="1">
    <location>
        <begin position="389"/>
        <end position="430"/>
    </location>
</feature>
<feature type="region of interest" description="Disordered" evidence="2">
    <location>
        <begin position="157"/>
        <end position="178"/>
    </location>
</feature>